<accession>A0ACB6Z757</accession>
<evidence type="ECO:0000313" key="2">
    <source>
        <dbReference type="Proteomes" id="UP000886501"/>
    </source>
</evidence>
<keyword evidence="1" id="KW-0675">Receptor</keyword>
<dbReference type="Proteomes" id="UP000886501">
    <property type="component" value="Unassembled WGS sequence"/>
</dbReference>
<reference evidence="1" key="2">
    <citation type="journal article" date="2020" name="Nat. Commun.">
        <title>Large-scale genome sequencing of mycorrhizal fungi provides insights into the early evolution of symbiotic traits.</title>
        <authorList>
            <person name="Miyauchi S."/>
            <person name="Kiss E."/>
            <person name="Kuo A."/>
            <person name="Drula E."/>
            <person name="Kohler A."/>
            <person name="Sanchez-Garcia M."/>
            <person name="Morin E."/>
            <person name="Andreopoulos B."/>
            <person name="Barry K.W."/>
            <person name="Bonito G."/>
            <person name="Buee M."/>
            <person name="Carver A."/>
            <person name="Chen C."/>
            <person name="Cichocki N."/>
            <person name="Clum A."/>
            <person name="Culley D."/>
            <person name="Crous P.W."/>
            <person name="Fauchery L."/>
            <person name="Girlanda M."/>
            <person name="Hayes R.D."/>
            <person name="Keri Z."/>
            <person name="LaButti K."/>
            <person name="Lipzen A."/>
            <person name="Lombard V."/>
            <person name="Magnuson J."/>
            <person name="Maillard F."/>
            <person name="Murat C."/>
            <person name="Nolan M."/>
            <person name="Ohm R.A."/>
            <person name="Pangilinan J."/>
            <person name="Pereira M.F."/>
            <person name="Perotto S."/>
            <person name="Peter M."/>
            <person name="Pfister S."/>
            <person name="Riley R."/>
            <person name="Sitrit Y."/>
            <person name="Stielow J.B."/>
            <person name="Szollosi G."/>
            <person name="Zifcakova L."/>
            <person name="Stursova M."/>
            <person name="Spatafora J.W."/>
            <person name="Tedersoo L."/>
            <person name="Vaario L.M."/>
            <person name="Yamada A."/>
            <person name="Yan M."/>
            <person name="Wang P."/>
            <person name="Xu J."/>
            <person name="Bruns T."/>
            <person name="Baldrian P."/>
            <person name="Vilgalys R."/>
            <person name="Dunand C."/>
            <person name="Henrissat B."/>
            <person name="Grigoriev I.V."/>
            <person name="Hibbett D."/>
            <person name="Nagy L.G."/>
            <person name="Martin F.M."/>
        </authorList>
    </citation>
    <scope>NUCLEOTIDE SEQUENCE</scope>
    <source>
        <strain evidence="1">P2</strain>
    </source>
</reference>
<reference evidence="1" key="1">
    <citation type="submission" date="2019-10" db="EMBL/GenBank/DDBJ databases">
        <authorList>
            <consortium name="DOE Joint Genome Institute"/>
            <person name="Kuo A."/>
            <person name="Miyauchi S."/>
            <person name="Kiss E."/>
            <person name="Drula E."/>
            <person name="Kohler A."/>
            <person name="Sanchez-Garcia M."/>
            <person name="Andreopoulos B."/>
            <person name="Barry K.W."/>
            <person name="Bonito G."/>
            <person name="Buee M."/>
            <person name="Carver A."/>
            <person name="Chen C."/>
            <person name="Cichocki N."/>
            <person name="Clum A."/>
            <person name="Culley D."/>
            <person name="Crous P.W."/>
            <person name="Fauchery L."/>
            <person name="Girlanda M."/>
            <person name="Hayes R."/>
            <person name="Keri Z."/>
            <person name="Labutti K."/>
            <person name="Lipzen A."/>
            <person name="Lombard V."/>
            <person name="Magnuson J."/>
            <person name="Maillard F."/>
            <person name="Morin E."/>
            <person name="Murat C."/>
            <person name="Nolan M."/>
            <person name="Ohm R."/>
            <person name="Pangilinan J."/>
            <person name="Pereira M."/>
            <person name="Perotto S."/>
            <person name="Peter M."/>
            <person name="Riley R."/>
            <person name="Sitrit Y."/>
            <person name="Stielow B."/>
            <person name="Szollosi G."/>
            <person name="Zifcakova L."/>
            <person name="Stursova M."/>
            <person name="Spatafora J.W."/>
            <person name="Tedersoo L."/>
            <person name="Vaario L.-M."/>
            <person name="Yamada A."/>
            <person name="Yan M."/>
            <person name="Wang P."/>
            <person name="Xu J."/>
            <person name="Bruns T."/>
            <person name="Baldrian P."/>
            <person name="Vilgalys R."/>
            <person name="Henrissat B."/>
            <person name="Grigoriev I.V."/>
            <person name="Hibbett D."/>
            <person name="Nagy L.G."/>
            <person name="Martin F.M."/>
        </authorList>
    </citation>
    <scope>NUCLEOTIDE SEQUENCE</scope>
    <source>
        <strain evidence="1">P2</strain>
    </source>
</reference>
<comment type="caution">
    <text evidence="1">The sequence shown here is derived from an EMBL/GenBank/DDBJ whole genome shotgun (WGS) entry which is preliminary data.</text>
</comment>
<sequence length="328" mass="37384">MVDFLYPLFPIASFLGFVLVLIPLPWHLQAWNSGTCFYVFWTSLACLNQFINSVMWANDAINRAPVWCDISTRIMLGAAVGIPASSLCIMRRLHSIAKIQAVSPTRAEKRREIIIDSCICILCPMVYMVLAYIVQGHRFDIYEQIGCFPVIYNTLPAYFLVHMWPVIFGLCSAWFCVLTLVSFVRRQAQFSQFLSSNSSLTASRYFRLMALACTEILCTTPLALFSIIINATAAPIAPWVSWEDTHYDFSRVGQVPAFIWRRNNLVVLGLTLTKWSSVICAFIFFIFFGFAVEARKHYSSAFIKLLRVCRFKKPAPPINEKSGYVNNR</sequence>
<organism evidence="1 2">
    <name type="scientific">Thelephora ganbajun</name>
    <name type="common">Ganba fungus</name>
    <dbReference type="NCBI Taxonomy" id="370292"/>
    <lineage>
        <taxon>Eukaryota</taxon>
        <taxon>Fungi</taxon>
        <taxon>Dikarya</taxon>
        <taxon>Basidiomycota</taxon>
        <taxon>Agaricomycotina</taxon>
        <taxon>Agaricomycetes</taxon>
        <taxon>Thelephorales</taxon>
        <taxon>Thelephoraceae</taxon>
        <taxon>Thelephora</taxon>
    </lineage>
</organism>
<protein>
    <submittedName>
        <fullName evidence="1">Pheromone receptor</fullName>
    </submittedName>
</protein>
<evidence type="ECO:0000313" key="1">
    <source>
        <dbReference type="EMBL" id="KAF9645210.1"/>
    </source>
</evidence>
<gene>
    <name evidence="1" type="ORF">BDM02DRAFT_3101697</name>
</gene>
<dbReference type="EMBL" id="MU118099">
    <property type="protein sequence ID" value="KAF9645210.1"/>
    <property type="molecule type" value="Genomic_DNA"/>
</dbReference>
<name>A0ACB6Z757_THEGA</name>
<proteinExistence type="predicted"/>
<keyword evidence="2" id="KW-1185">Reference proteome</keyword>